<evidence type="ECO:0000313" key="4">
    <source>
        <dbReference type="Proteomes" id="UP001304300"/>
    </source>
</evidence>
<keyword evidence="2" id="KW-1133">Transmembrane helix</keyword>
<proteinExistence type="predicted"/>
<dbReference type="PROSITE" id="PS51257">
    <property type="entry name" value="PROKAR_LIPOPROTEIN"/>
    <property type="match status" value="1"/>
</dbReference>
<evidence type="ECO:0000256" key="1">
    <source>
        <dbReference type="SAM" id="MobiDB-lite"/>
    </source>
</evidence>
<dbReference type="EMBL" id="CP136920">
    <property type="protein sequence ID" value="WOO42335.1"/>
    <property type="molecule type" value="Genomic_DNA"/>
</dbReference>
<keyword evidence="2" id="KW-0812">Transmembrane</keyword>
<dbReference type="RefSeq" id="WP_317834854.1">
    <property type="nucleotide sequence ID" value="NZ_CP136920.1"/>
</dbReference>
<dbReference type="KEGG" id="puo:RZN69_04480"/>
<reference evidence="3 4" key="1">
    <citation type="submission" date="2023-10" db="EMBL/GenBank/DDBJ databases">
        <title>Rubellicoccus peritrichatus gen. nov., sp. nov., isolated from an algae of coral reef tank.</title>
        <authorList>
            <person name="Luo J."/>
        </authorList>
    </citation>
    <scope>NUCLEOTIDE SEQUENCE [LARGE SCALE GENOMIC DNA]</scope>
    <source>
        <strain evidence="3 4">CR14</strain>
    </source>
</reference>
<name>A0AAQ3LAM8_9BACT</name>
<sequence length="337" mass="39172">MREAINLVAATVAVGIACWLGWLAVEMNTKEEKVEQVPPKQPSPPPPEPQIPRFRVNHPDLSAYQQAPPEVVLSRPLPRDMKMAMNRQIQLFTTIMGMDSPDDPTEKFQQDLNGLRNAFPEVHEARGHGYWRSSYRSYKTINGVVYYSYYYPIYRSTNEQMVDDFRHTVKNAQLDEVDFVIRNLGFKKESWVKRLENQPAGYTSDVQQRADRAFLSELSHYIGAWQNLKEQIETWHSENPDKEMAKTQWALFEKNELPNLNAYIGANTTDRWQISEDQVVEAKIPNRSTLYLRFNIAGRELHFPLQPAWHAKMPAAIIELPPLERRKEIQVDDHNPL</sequence>
<dbReference type="AlphaFoldDB" id="A0AAQ3LAM8"/>
<gene>
    <name evidence="3" type="ORF">RZN69_04480</name>
</gene>
<evidence type="ECO:0000256" key="2">
    <source>
        <dbReference type="SAM" id="Phobius"/>
    </source>
</evidence>
<protein>
    <submittedName>
        <fullName evidence="3">Uncharacterized protein</fullName>
    </submittedName>
</protein>
<evidence type="ECO:0000313" key="3">
    <source>
        <dbReference type="EMBL" id="WOO42335.1"/>
    </source>
</evidence>
<feature type="compositionally biased region" description="Pro residues" evidence="1">
    <location>
        <begin position="39"/>
        <end position="50"/>
    </location>
</feature>
<feature type="region of interest" description="Disordered" evidence="1">
    <location>
        <begin position="33"/>
        <end position="53"/>
    </location>
</feature>
<accession>A0AAQ3LAM8</accession>
<feature type="transmembrane region" description="Helical" evidence="2">
    <location>
        <begin position="7"/>
        <end position="25"/>
    </location>
</feature>
<organism evidence="3 4">
    <name type="scientific">Rubellicoccus peritrichatus</name>
    <dbReference type="NCBI Taxonomy" id="3080537"/>
    <lineage>
        <taxon>Bacteria</taxon>
        <taxon>Pseudomonadati</taxon>
        <taxon>Verrucomicrobiota</taxon>
        <taxon>Opitutia</taxon>
        <taxon>Puniceicoccales</taxon>
        <taxon>Cerasicoccaceae</taxon>
        <taxon>Rubellicoccus</taxon>
    </lineage>
</organism>
<keyword evidence="2" id="KW-0472">Membrane</keyword>
<keyword evidence="4" id="KW-1185">Reference proteome</keyword>
<dbReference type="Proteomes" id="UP001304300">
    <property type="component" value="Chromosome"/>
</dbReference>